<keyword evidence="1" id="KW-0812">Transmembrane</keyword>
<protein>
    <submittedName>
        <fullName evidence="2">Uncharacterized protein</fullName>
    </submittedName>
</protein>
<dbReference type="EMBL" id="JAQQWE010000010">
    <property type="protein sequence ID" value="KAK7937391.1"/>
    <property type="molecule type" value="Genomic_DNA"/>
</dbReference>
<evidence type="ECO:0000256" key="1">
    <source>
        <dbReference type="SAM" id="Phobius"/>
    </source>
</evidence>
<keyword evidence="3" id="KW-1185">Reference proteome</keyword>
<reference evidence="2 3" key="1">
    <citation type="submission" date="2023-01" db="EMBL/GenBank/DDBJ databases">
        <title>Analysis of 21 Apiospora genomes using comparative genomics revels a genus with tremendous synthesis potential of carbohydrate active enzymes and secondary metabolites.</title>
        <authorList>
            <person name="Sorensen T."/>
        </authorList>
    </citation>
    <scope>NUCLEOTIDE SEQUENCE [LARGE SCALE GENOMIC DNA]</scope>
    <source>
        <strain evidence="2 3">CBS 24483</strain>
    </source>
</reference>
<sequence length="413" mass="44946">MKSLGGAAQPGLGGIEYKTLHEGSASSTTVGGAATAQFAVRKASVLGIALIALWALSPIGGQASLRILSTGNYTKTVTFEYFKPEGLVHHWANERYLVTQKPILDSLWVSQLTDGPAYNTDMWNGVRILMVEPLEADKSHVSDDGGWYDVPFSFQVPYASMLGASGISALNGSTHLSASSDLTYPFPIETWYWTLDCLECNDTLQSTTFAQMFTTSLRSTAFNPTHVSSYMADSNFIADAALKIEHRPASTLPRQTYSIRLAQLLNTYWGMLTEQRVMLPYLGTYVEIHDPAQYSFATGTLTQIDAVLNCHSAWLVTCVFASSILLVLCLATPLLRAWTTNPQLALNFSSLVRDNAYVSGSGSGTPFEASDRTQFIGHLKIKFGDVKSADPVGHIALASMDTDVVGRVRKGRK</sequence>
<organism evidence="2 3">
    <name type="scientific">Apiospora aurea</name>
    <dbReference type="NCBI Taxonomy" id="335848"/>
    <lineage>
        <taxon>Eukaryota</taxon>
        <taxon>Fungi</taxon>
        <taxon>Dikarya</taxon>
        <taxon>Ascomycota</taxon>
        <taxon>Pezizomycotina</taxon>
        <taxon>Sordariomycetes</taxon>
        <taxon>Xylariomycetidae</taxon>
        <taxon>Amphisphaeriales</taxon>
        <taxon>Apiosporaceae</taxon>
        <taxon>Apiospora</taxon>
    </lineage>
</organism>
<dbReference type="RefSeq" id="XP_066692719.1">
    <property type="nucleotide sequence ID" value="XM_066850481.1"/>
</dbReference>
<dbReference type="Proteomes" id="UP001391051">
    <property type="component" value="Unassembled WGS sequence"/>
</dbReference>
<proteinExistence type="predicted"/>
<feature type="transmembrane region" description="Helical" evidence="1">
    <location>
        <begin position="313"/>
        <end position="335"/>
    </location>
</feature>
<accession>A0ABR1PSH7</accession>
<dbReference type="GeneID" id="92083543"/>
<keyword evidence="1" id="KW-0472">Membrane</keyword>
<gene>
    <name evidence="2" type="ORF">PG986_014259</name>
</gene>
<name>A0ABR1PSH7_9PEZI</name>
<keyword evidence="1" id="KW-1133">Transmembrane helix</keyword>
<evidence type="ECO:0000313" key="2">
    <source>
        <dbReference type="EMBL" id="KAK7937391.1"/>
    </source>
</evidence>
<evidence type="ECO:0000313" key="3">
    <source>
        <dbReference type="Proteomes" id="UP001391051"/>
    </source>
</evidence>
<comment type="caution">
    <text evidence="2">The sequence shown here is derived from an EMBL/GenBank/DDBJ whole genome shotgun (WGS) entry which is preliminary data.</text>
</comment>